<sequence length="305" mass="34261">MATWKTVLKLQSKCDPSHHLKKLKSFFAEAQSLTRVHHRNLVSLIGYCKDRDSLALVYEYMSQGTLLDHLQGRKHTAIALSWGQRLQIAVDAAQGLEYLHKGCRPPLIHRDVKTANILLSETLEAKIADFGLSKTFQNEVSTHVSTAVVGTPGYLDPEYYNNYQLSEKTDVYSFGVVLLELITGQPPLLQVSGGSHIIQRVRRGLATGNVEDIVDARLQGEYDVNSVWKCVDVALKCTSQRSQQRPTMTDVVMQLKESMELQTPRHRIENPITSKGERYMEEDDAIESSPYVVEMTLVSSCPSAR</sequence>
<gene>
    <name evidence="7" type="ORF">C4D60_Mb09t05260</name>
</gene>
<dbReference type="EMBL" id="PYDT01000010">
    <property type="protein sequence ID" value="THU46467.1"/>
    <property type="molecule type" value="Genomic_DNA"/>
</dbReference>
<dbReference type="STRING" id="52838.A0A4S8IE59"/>
<dbReference type="Pfam" id="PF07714">
    <property type="entry name" value="PK_Tyr_Ser-Thr"/>
    <property type="match status" value="1"/>
</dbReference>
<dbReference type="AlphaFoldDB" id="A0A4S8IE59"/>
<keyword evidence="8" id="KW-1185">Reference proteome</keyword>
<comment type="subcellular location">
    <subcellularLocation>
        <location evidence="1">Membrane</location>
        <topology evidence="1">Single-pass membrane protein</topology>
    </subcellularLocation>
</comment>
<reference evidence="7 8" key="1">
    <citation type="journal article" date="2019" name="Nat. Plants">
        <title>Genome sequencing of Musa balbisiana reveals subgenome evolution and function divergence in polyploid bananas.</title>
        <authorList>
            <person name="Yao X."/>
        </authorList>
    </citation>
    <scope>NUCLEOTIDE SEQUENCE [LARGE SCALE GENOMIC DNA]</scope>
    <source>
        <strain evidence="8">cv. DH-PKW</strain>
        <tissue evidence="7">Leaves</tissue>
    </source>
</reference>
<dbReference type="Gene3D" id="1.10.510.10">
    <property type="entry name" value="Transferase(Phosphotransferase) domain 1"/>
    <property type="match status" value="1"/>
</dbReference>
<dbReference type="GO" id="GO:0016020">
    <property type="term" value="C:membrane"/>
    <property type="evidence" value="ECO:0007669"/>
    <property type="project" value="UniProtKB-SubCell"/>
</dbReference>
<dbReference type="PANTHER" id="PTHR45631">
    <property type="entry name" value="OS07G0107800 PROTEIN-RELATED"/>
    <property type="match status" value="1"/>
</dbReference>
<keyword evidence="4" id="KW-0418">Kinase</keyword>
<proteinExistence type="predicted"/>
<protein>
    <recommendedName>
        <fullName evidence="6">Protein kinase domain-containing protein</fullName>
    </recommendedName>
</protein>
<keyword evidence="3" id="KW-0597">Phosphoprotein</keyword>
<evidence type="ECO:0000256" key="4">
    <source>
        <dbReference type="ARBA" id="ARBA00022777"/>
    </source>
</evidence>
<dbReference type="InterPro" id="IPR008271">
    <property type="entry name" value="Ser/Thr_kinase_AS"/>
</dbReference>
<evidence type="ECO:0000313" key="7">
    <source>
        <dbReference type="EMBL" id="THU46467.1"/>
    </source>
</evidence>
<evidence type="ECO:0000256" key="1">
    <source>
        <dbReference type="ARBA" id="ARBA00004167"/>
    </source>
</evidence>
<dbReference type="InterPro" id="IPR011009">
    <property type="entry name" value="Kinase-like_dom_sf"/>
</dbReference>
<accession>A0A4S8IE59</accession>
<feature type="domain" description="Protein kinase" evidence="6">
    <location>
        <begin position="1"/>
        <end position="259"/>
    </location>
</feature>
<dbReference type="GO" id="GO:0005524">
    <property type="term" value="F:ATP binding"/>
    <property type="evidence" value="ECO:0007669"/>
    <property type="project" value="InterPro"/>
</dbReference>
<dbReference type="InterPro" id="IPR000719">
    <property type="entry name" value="Prot_kinase_dom"/>
</dbReference>
<dbReference type="Gene3D" id="3.30.200.20">
    <property type="entry name" value="Phosphorylase Kinase, domain 1"/>
    <property type="match status" value="1"/>
</dbReference>
<dbReference type="Proteomes" id="UP000317650">
    <property type="component" value="Chromosome 9"/>
</dbReference>
<dbReference type="SMART" id="SM00220">
    <property type="entry name" value="S_TKc"/>
    <property type="match status" value="1"/>
</dbReference>
<dbReference type="PROSITE" id="PS00108">
    <property type="entry name" value="PROTEIN_KINASE_ST"/>
    <property type="match status" value="1"/>
</dbReference>
<evidence type="ECO:0000256" key="5">
    <source>
        <dbReference type="ARBA" id="ARBA00023170"/>
    </source>
</evidence>
<evidence type="ECO:0000256" key="3">
    <source>
        <dbReference type="ARBA" id="ARBA00022553"/>
    </source>
</evidence>
<name>A0A4S8IE59_MUSBA</name>
<evidence type="ECO:0000256" key="2">
    <source>
        <dbReference type="ARBA" id="ARBA00022527"/>
    </source>
</evidence>
<dbReference type="PROSITE" id="PS50011">
    <property type="entry name" value="PROTEIN_KINASE_DOM"/>
    <property type="match status" value="1"/>
</dbReference>
<evidence type="ECO:0000313" key="8">
    <source>
        <dbReference type="Proteomes" id="UP000317650"/>
    </source>
</evidence>
<keyword evidence="5" id="KW-0675">Receptor</keyword>
<dbReference type="GO" id="GO:0004674">
    <property type="term" value="F:protein serine/threonine kinase activity"/>
    <property type="evidence" value="ECO:0007669"/>
    <property type="project" value="UniProtKB-KW"/>
</dbReference>
<evidence type="ECO:0000259" key="6">
    <source>
        <dbReference type="PROSITE" id="PS50011"/>
    </source>
</evidence>
<dbReference type="PANTHER" id="PTHR45631:SF202">
    <property type="entry name" value="SENESCENCE-INDUCED RECEPTOR-LIKE SERINE_THREONINE-PROTEIN KINASE"/>
    <property type="match status" value="1"/>
</dbReference>
<keyword evidence="4" id="KW-0808">Transferase</keyword>
<dbReference type="SUPFAM" id="SSF56112">
    <property type="entry name" value="Protein kinase-like (PK-like)"/>
    <property type="match status" value="1"/>
</dbReference>
<organism evidence="7 8">
    <name type="scientific">Musa balbisiana</name>
    <name type="common">Banana</name>
    <dbReference type="NCBI Taxonomy" id="52838"/>
    <lineage>
        <taxon>Eukaryota</taxon>
        <taxon>Viridiplantae</taxon>
        <taxon>Streptophyta</taxon>
        <taxon>Embryophyta</taxon>
        <taxon>Tracheophyta</taxon>
        <taxon>Spermatophyta</taxon>
        <taxon>Magnoliopsida</taxon>
        <taxon>Liliopsida</taxon>
        <taxon>Zingiberales</taxon>
        <taxon>Musaceae</taxon>
        <taxon>Musa</taxon>
    </lineage>
</organism>
<dbReference type="FunFam" id="1.10.510.10:FF:000146">
    <property type="entry name" value="LRR receptor-like serine/threonine-protein kinase IOS1"/>
    <property type="match status" value="1"/>
</dbReference>
<dbReference type="InterPro" id="IPR001245">
    <property type="entry name" value="Ser-Thr/Tyr_kinase_cat_dom"/>
</dbReference>
<comment type="caution">
    <text evidence="7">The sequence shown here is derived from an EMBL/GenBank/DDBJ whole genome shotgun (WGS) entry which is preliminary data.</text>
</comment>
<keyword evidence="2" id="KW-0723">Serine/threonine-protein kinase</keyword>